<protein>
    <submittedName>
        <fullName evidence="5">DEAD/DEAH box helicase domain protein</fullName>
    </submittedName>
</protein>
<dbReference type="SUPFAM" id="SSF52540">
    <property type="entry name" value="P-loop containing nucleoside triphosphate hydrolases"/>
    <property type="match status" value="2"/>
</dbReference>
<evidence type="ECO:0000256" key="3">
    <source>
        <dbReference type="SAM" id="MobiDB-lite"/>
    </source>
</evidence>
<dbReference type="Pfam" id="PF00271">
    <property type="entry name" value="Helicase_C"/>
    <property type="match status" value="1"/>
</dbReference>
<dbReference type="GO" id="GO:0043138">
    <property type="term" value="F:3'-5' DNA helicase activity"/>
    <property type="evidence" value="ECO:0007669"/>
    <property type="project" value="TreeGrafter"/>
</dbReference>
<dbReference type="SMART" id="SM00490">
    <property type="entry name" value="HELICc"/>
    <property type="match status" value="1"/>
</dbReference>
<accession>A0A100WF94</accession>
<organism evidence="5 6">
    <name type="scientific">Mycolicibacterium canariasense</name>
    <name type="common">Mycobacterium canariasense</name>
    <dbReference type="NCBI Taxonomy" id="228230"/>
    <lineage>
        <taxon>Bacteria</taxon>
        <taxon>Bacillati</taxon>
        <taxon>Actinomycetota</taxon>
        <taxon>Actinomycetes</taxon>
        <taxon>Mycobacteriales</taxon>
        <taxon>Mycobacteriaceae</taxon>
        <taxon>Mycolicibacterium</taxon>
    </lineage>
</organism>
<feature type="region of interest" description="Disordered" evidence="3">
    <location>
        <begin position="864"/>
        <end position="888"/>
    </location>
</feature>
<dbReference type="Gene3D" id="3.40.50.300">
    <property type="entry name" value="P-loop containing nucleotide triphosphate hydrolases"/>
    <property type="match status" value="2"/>
</dbReference>
<dbReference type="Proteomes" id="UP000069443">
    <property type="component" value="Unassembled WGS sequence"/>
</dbReference>
<proteinExistence type="predicted"/>
<dbReference type="GO" id="GO:0006289">
    <property type="term" value="P:nucleotide-excision repair"/>
    <property type="evidence" value="ECO:0007669"/>
    <property type="project" value="TreeGrafter"/>
</dbReference>
<keyword evidence="1" id="KW-0547">Nucleotide-binding</keyword>
<evidence type="ECO:0000256" key="1">
    <source>
        <dbReference type="ARBA" id="ARBA00022741"/>
    </source>
</evidence>
<dbReference type="EMBL" id="BCSY01000069">
    <property type="protein sequence ID" value="GAS97121.1"/>
    <property type="molecule type" value="Genomic_DNA"/>
</dbReference>
<dbReference type="GO" id="GO:0036297">
    <property type="term" value="P:interstrand cross-link repair"/>
    <property type="evidence" value="ECO:0007669"/>
    <property type="project" value="TreeGrafter"/>
</dbReference>
<keyword evidence="2" id="KW-0067">ATP-binding</keyword>
<dbReference type="OrthoDB" id="3197455at2"/>
<dbReference type="GO" id="GO:0005524">
    <property type="term" value="F:ATP binding"/>
    <property type="evidence" value="ECO:0007669"/>
    <property type="project" value="UniProtKB-KW"/>
</dbReference>
<keyword evidence="5" id="KW-0347">Helicase</keyword>
<dbReference type="Pfam" id="PF00270">
    <property type="entry name" value="DEAD"/>
    <property type="match status" value="1"/>
</dbReference>
<dbReference type="RefSeq" id="WP_062658057.1">
    <property type="nucleotide sequence ID" value="NZ_BCSY01000069.1"/>
</dbReference>
<dbReference type="STRING" id="228230.RMCC_4087"/>
<evidence type="ECO:0000313" key="5">
    <source>
        <dbReference type="EMBL" id="GAS97121.1"/>
    </source>
</evidence>
<keyword evidence="5" id="KW-0378">Hydrolase</keyword>
<name>A0A100WF94_MYCCR</name>
<dbReference type="PANTHER" id="PTHR47957:SF3">
    <property type="entry name" value="ATP-DEPENDENT HELICASE HRQ1"/>
    <property type="match status" value="1"/>
</dbReference>
<dbReference type="PROSITE" id="PS51192">
    <property type="entry name" value="HELICASE_ATP_BIND_1"/>
    <property type="match status" value="1"/>
</dbReference>
<evidence type="ECO:0000259" key="4">
    <source>
        <dbReference type="PROSITE" id="PS51192"/>
    </source>
</evidence>
<dbReference type="InterPro" id="IPR027417">
    <property type="entry name" value="P-loop_NTPase"/>
</dbReference>
<keyword evidence="6" id="KW-1185">Reference proteome</keyword>
<feature type="domain" description="Helicase ATP-binding" evidence="4">
    <location>
        <begin position="109"/>
        <end position="396"/>
    </location>
</feature>
<dbReference type="PANTHER" id="PTHR47957">
    <property type="entry name" value="ATP-DEPENDENT HELICASE HRQ1"/>
    <property type="match status" value="1"/>
</dbReference>
<evidence type="ECO:0000256" key="2">
    <source>
        <dbReference type="ARBA" id="ARBA00022840"/>
    </source>
</evidence>
<gene>
    <name evidence="5" type="ORF">RMCC_4087</name>
</gene>
<dbReference type="InterPro" id="IPR011545">
    <property type="entry name" value="DEAD/DEAH_box_helicase_dom"/>
</dbReference>
<dbReference type="SMART" id="SM00487">
    <property type="entry name" value="DEXDc"/>
    <property type="match status" value="1"/>
</dbReference>
<dbReference type="InterPro" id="IPR001650">
    <property type="entry name" value="Helicase_C-like"/>
</dbReference>
<dbReference type="InterPro" id="IPR014001">
    <property type="entry name" value="Helicase_ATP-bd"/>
</dbReference>
<comment type="caution">
    <text evidence="5">The sequence shown here is derived from an EMBL/GenBank/DDBJ whole genome shotgun (WGS) entry which is preliminary data.</text>
</comment>
<evidence type="ECO:0000313" key="6">
    <source>
        <dbReference type="Proteomes" id="UP000069443"/>
    </source>
</evidence>
<reference evidence="6" key="1">
    <citation type="journal article" date="2016" name="Genome Announc.">
        <title>Draft Genome Sequences of Five Rapidly Growing Mycobacterium Species, M. thermoresistibile, M. fortuitum subsp. acetamidolyticum, M. canariasense, M. brisbanense, and M. novocastrense.</title>
        <authorList>
            <person name="Katahira K."/>
            <person name="Ogura Y."/>
            <person name="Gotoh Y."/>
            <person name="Hayashi T."/>
        </authorList>
    </citation>
    <scope>NUCLEOTIDE SEQUENCE [LARGE SCALE GENOMIC DNA]</scope>
    <source>
        <strain evidence="6">JCM15298</strain>
    </source>
</reference>
<reference evidence="6" key="2">
    <citation type="submission" date="2016-02" db="EMBL/GenBank/DDBJ databases">
        <title>Draft genome sequence of five rapidly growing Mycobacterium species.</title>
        <authorList>
            <person name="Katahira K."/>
            <person name="Gotou Y."/>
            <person name="Iida K."/>
            <person name="Ogura Y."/>
            <person name="Hayashi T."/>
        </authorList>
    </citation>
    <scope>NUCLEOTIDE SEQUENCE [LARGE SCALE GENOMIC DNA]</scope>
    <source>
        <strain evidence="6">JCM15298</strain>
    </source>
</reference>
<sequence length="1827" mass="200430">MQPIPPVQRSLDVAGTFDRLKDAYFRYYNTPFGLADRRLQDERQGLFDRDNGVYREPLIELRPEYVNAPRTIAESVAHCAAPEELAAFAEAGLIPQGRALYLHQERALQAGLTAGRNMVITAGTGSGKTESFLLPVLASLLEESRTWSGAPAPVVPWWRTSPRTFRPQRDGEIGRRAAVRALIMYPMNALVDDQLMRMRRALDSQQARTWLDRNRRGHRFYFGRYTGATPVTGNSENPRAIERLQMGLLETERRAARATQVAAATGNEDVQYFVPRLDGAEMRSRWDMIAAPPDVLVTNYSMLNIMLLRERERSFFDQTRAWLDASPTHRFTLVIDELHMYRGTAGTEVAFLLRNLKHRLGLNDRPDQLRILAASASIDALRDQAYLETFFGVDAASFDFVEGSLAMPPAAPAGTAQDAADIQTASSDDDVVALARDRNLMDSLRRSFLDVLQGGHESTSAKLLPDLSARVFPGVATGGAALARLLGSMSASPAEADPKLRAHYFFRNVPGVWACTDPACDQVPADGTPRPVGKLYGEPMTRCGCGSRVLELLYCQSCGDVMLGGFTPDGDTQRQSVRTLLLADVPELAKLPDQVRLERNAANYLVYWPNPVDSLTAPDRPSWNSGNVQYAFRRSALNPASGEIRNTGGPGNHTGWSFHAYLPPARRRDREITDVSPFPTVCPSCGDDWAILYGPSGRRPATDPLTQRSPIRGMRTGFEKVNQVLTTELATDLGDQNRKVVLFTDSRQDAAKLSSGLGLRHYQDLLRLLLNEHLDARGDANADLDLARRFYAKNERVEGTWDAIGRLEVRDLNVLRQLVEIWQGRPGTKPEDEPALLARFNAGPTLDVVAGALAGELLDLGMNPGGPRASLQQTDPPEDQPTRPWTGLYDWGASPISRRANLGPDQNDLQRSIDQSLLTELLEGLFSGAGRDFESLGLGWLALANDTEPLDIPPGSDLAYARASLRVLAHKRRFFGLRETSDNAPAKLRGFWRTIEQAGGPTEVDLQQMFLTRCGSAVRQYLIDPTRVVLRRGSGEWWTCANCRRRHLTRGCGFCTNCFGPLPVESEPVNAEQDYYGWKATTRSGRFRLNCEELTGQTDRVDAQARQSRFQDVFLDSGPDPEIPRADGIDLLSVTTTMEAGVDIGSLSAVVLGNMPPTRFNYQQRVGRAGRRGTPVAVALTVCRGRSHDEYYFDQPQRITNDPTPEPYLAAGRPEIVSRSLNSEILRMAMPTIGDAIVADGGSWEPGVNVHGPFGSRTAWNDVGPRLDAWLASNQPAIDEAAASLTDRTSLAARAAELAAACVAQLPERIAEAVASPGDDALSQLLAEHGVLPMFGFPTSVRYLYLDRPRSNYPWPPSKVIDRDLAMASSQFSPLSEVVRDGRVYTSVGIVGFEPSGNRPRTVGEALGVSHEIYLCRSCSYLTSEDLNGQSTCPQCGNGPEGFARFPLREPTGFRAGRRPHDFDGNFSWSARAMAARAFADLSKLDPGQDGGAVAYSGTGMRYVINDNGGRLFNLRRAADTAPFWGGYVSVEALDKDDRNLVGPWDATGDAFSAALGSVRPTDFLFVGAEKNIIAAQQLRLNFLAGSQPSGAPDRSDGRRGAWYSLAFLLRKVASAMLDVEPLELVAGIFAGESDGEPAPYAFLADSLENGAGFSTYLGQDGVFKSLLDEVQKYLRHLGDPQHATECSASCYRCLRDYGNMSHHALLDWRLAGDLLEVLRERRLTIDESALERALANWGRGYDSTAVPGVPGALRFTHPQLGDHLLVAKHPLEATENILMSERLADIAADAEVASAGTRATLFVDAFTLDRSPGIVFELCNKIDAQP</sequence>
<dbReference type="GO" id="GO:0003676">
    <property type="term" value="F:nucleic acid binding"/>
    <property type="evidence" value="ECO:0007669"/>
    <property type="project" value="InterPro"/>
</dbReference>